<dbReference type="Gene3D" id="3.40.50.450">
    <property type="match status" value="1"/>
</dbReference>
<proteinExistence type="predicted"/>
<organism evidence="1 2">
    <name type="scientific">Porites evermanni</name>
    <dbReference type="NCBI Taxonomy" id="104178"/>
    <lineage>
        <taxon>Eukaryota</taxon>
        <taxon>Metazoa</taxon>
        <taxon>Cnidaria</taxon>
        <taxon>Anthozoa</taxon>
        <taxon>Hexacorallia</taxon>
        <taxon>Scleractinia</taxon>
        <taxon>Fungiina</taxon>
        <taxon>Poritidae</taxon>
        <taxon>Porites</taxon>
    </lineage>
</organism>
<reference evidence="1 2" key="1">
    <citation type="submission" date="2022-05" db="EMBL/GenBank/DDBJ databases">
        <authorList>
            <consortium name="Genoscope - CEA"/>
            <person name="William W."/>
        </authorList>
    </citation>
    <scope>NUCLEOTIDE SEQUENCE [LARGE SCALE GENOMIC DNA]</scope>
</reference>
<evidence type="ECO:0000313" key="1">
    <source>
        <dbReference type="EMBL" id="CAH3173197.1"/>
    </source>
</evidence>
<accession>A0ABN8R5R9</accession>
<protein>
    <submittedName>
        <fullName evidence="1">Uncharacterized protein</fullName>
    </submittedName>
</protein>
<keyword evidence="2" id="KW-1185">Reference proteome</keyword>
<evidence type="ECO:0000313" key="2">
    <source>
        <dbReference type="Proteomes" id="UP001159427"/>
    </source>
</evidence>
<dbReference type="Proteomes" id="UP001159427">
    <property type="component" value="Unassembled WGS sequence"/>
</dbReference>
<comment type="caution">
    <text evidence="1">The sequence shown here is derived from an EMBL/GenBank/DDBJ whole genome shotgun (WGS) entry which is preliminary data.</text>
</comment>
<sequence length="196" mass="22482">MSDVKPFTIFFSGGSNGVDLEAERFARDFGLPVQIFILPCHPRSKYLSPLTHSQLGEAIPITNQVSNRLNKPLSNPVSLLYIHRNYHLVKQAEMVLAFTSFQPESNVVVGGTSWAVEMAKLLNKILYVYDVERNTWFWYRHDQDLFYACDQMSEEQFALPTFLPKTAIVGIRNIYDFPDALLELQDTFKRSLNISV</sequence>
<gene>
    <name evidence="1" type="ORF">PEVE_00008905</name>
</gene>
<dbReference type="EMBL" id="CALNXI010001607">
    <property type="protein sequence ID" value="CAH3173197.1"/>
    <property type="molecule type" value="Genomic_DNA"/>
</dbReference>
<name>A0ABN8R5R9_9CNID</name>